<dbReference type="InterPro" id="IPR050300">
    <property type="entry name" value="GDXG_lipolytic_enzyme"/>
</dbReference>
<comment type="caution">
    <text evidence="3">The sequence shown here is derived from an EMBL/GenBank/DDBJ whole genome shotgun (WGS) entry which is preliminary data.</text>
</comment>
<dbReference type="STRING" id="66969.Lwal_1583"/>
<dbReference type="PANTHER" id="PTHR48081">
    <property type="entry name" value="AB HYDROLASE SUPERFAMILY PROTEIN C4A8.06C"/>
    <property type="match status" value="1"/>
</dbReference>
<accession>A0A0W1ABX0</accession>
<evidence type="ECO:0000256" key="1">
    <source>
        <dbReference type="ARBA" id="ARBA00022801"/>
    </source>
</evidence>
<dbReference type="PATRIC" id="fig|66969.6.peg.1727"/>
<reference evidence="3 4" key="1">
    <citation type="submission" date="2015-11" db="EMBL/GenBank/DDBJ databases">
        <title>Genomic analysis of 38 Legionella species identifies large and diverse effector repertoires.</title>
        <authorList>
            <person name="Burstein D."/>
            <person name="Amaro F."/>
            <person name="Zusman T."/>
            <person name="Lifshitz Z."/>
            <person name="Cohen O."/>
            <person name="Gilbert J.A."/>
            <person name="Pupko T."/>
            <person name="Shuman H.A."/>
            <person name="Segal G."/>
        </authorList>
    </citation>
    <scope>NUCLEOTIDE SEQUENCE [LARGE SCALE GENOMIC DNA]</scope>
    <source>
        <strain evidence="3 4">ATCC 51914</strain>
    </source>
</reference>
<dbReference type="Proteomes" id="UP000054729">
    <property type="component" value="Unassembled WGS sequence"/>
</dbReference>
<keyword evidence="1" id="KW-0378">Hydrolase</keyword>
<sequence>MARAQLHPDSKEFIHCLTERAKKALNGNNLLELSPDKSRQAFNLLTAPIPGKLKPIHLDIEDRILRVEGVDIKVRLYRPLNETKDLPALIYCHGGGFIFGELEFLDYACRSLCNGAHCLVVAVDFRRAPEHKFPTAHMDCYNVARYVQNHAPEFRCNGKLAVGGDSAGGNIAASICHMAKKNKDLKISFQLLFYPWVDLNNKMPSDKTFESGYFLETNTLHWMRKQYLSKPADEKDPIANPQFQKDFKNLPPALVIAAECDPIHDDAKKYYQQLVDAGNNAEFMECGGILHDFCALPSHYEAASLAYGVASYALKQAFKV</sequence>
<gene>
    <name evidence="3" type="ORF">Lwal_1583</name>
</gene>
<keyword evidence="4" id="KW-1185">Reference proteome</keyword>
<evidence type="ECO:0000259" key="2">
    <source>
        <dbReference type="Pfam" id="PF07859"/>
    </source>
</evidence>
<dbReference type="InterPro" id="IPR029058">
    <property type="entry name" value="AB_hydrolase_fold"/>
</dbReference>
<organism evidence="3 4">
    <name type="scientific">Legionella waltersii</name>
    <dbReference type="NCBI Taxonomy" id="66969"/>
    <lineage>
        <taxon>Bacteria</taxon>
        <taxon>Pseudomonadati</taxon>
        <taxon>Pseudomonadota</taxon>
        <taxon>Gammaproteobacteria</taxon>
        <taxon>Legionellales</taxon>
        <taxon>Legionellaceae</taxon>
        <taxon>Legionella</taxon>
    </lineage>
</organism>
<dbReference type="PANTHER" id="PTHR48081:SF8">
    <property type="entry name" value="ALPHA_BETA HYDROLASE FOLD-3 DOMAIN-CONTAINING PROTEIN-RELATED"/>
    <property type="match status" value="1"/>
</dbReference>
<dbReference type="EMBL" id="LNZB01000038">
    <property type="protein sequence ID" value="KTD78813.1"/>
    <property type="molecule type" value="Genomic_DNA"/>
</dbReference>
<dbReference type="Gene3D" id="3.40.50.1820">
    <property type="entry name" value="alpha/beta hydrolase"/>
    <property type="match status" value="1"/>
</dbReference>
<protein>
    <submittedName>
        <fullName evidence="3">Lipase</fullName>
    </submittedName>
</protein>
<dbReference type="OrthoDB" id="9806180at2"/>
<dbReference type="Pfam" id="PF07859">
    <property type="entry name" value="Abhydrolase_3"/>
    <property type="match status" value="1"/>
</dbReference>
<evidence type="ECO:0000313" key="4">
    <source>
        <dbReference type="Proteomes" id="UP000054729"/>
    </source>
</evidence>
<evidence type="ECO:0000313" key="3">
    <source>
        <dbReference type="EMBL" id="KTD78813.1"/>
    </source>
</evidence>
<proteinExistence type="predicted"/>
<dbReference type="GO" id="GO:0016787">
    <property type="term" value="F:hydrolase activity"/>
    <property type="evidence" value="ECO:0007669"/>
    <property type="project" value="UniProtKB-KW"/>
</dbReference>
<dbReference type="RefSeq" id="WP_058480280.1">
    <property type="nucleotide sequence ID" value="NZ_CAAAIQ010000015.1"/>
</dbReference>
<dbReference type="AlphaFoldDB" id="A0A0W1ABX0"/>
<dbReference type="SUPFAM" id="SSF53474">
    <property type="entry name" value="alpha/beta-Hydrolases"/>
    <property type="match status" value="1"/>
</dbReference>
<dbReference type="InterPro" id="IPR013094">
    <property type="entry name" value="AB_hydrolase_3"/>
</dbReference>
<feature type="domain" description="Alpha/beta hydrolase fold-3" evidence="2">
    <location>
        <begin position="89"/>
        <end position="294"/>
    </location>
</feature>
<name>A0A0W1ABX0_9GAMM</name>